<protein>
    <submittedName>
        <fullName evidence="1">Uncharacterized protein</fullName>
    </submittedName>
</protein>
<dbReference type="AlphaFoldDB" id="A0A563VRU9"/>
<gene>
    <name evidence="1" type="ORF">H1P_2470009</name>
</gene>
<name>A0A563VRU9_9CYAN</name>
<evidence type="ECO:0000313" key="1">
    <source>
        <dbReference type="EMBL" id="VEP14184.1"/>
    </source>
</evidence>
<accession>A0A563VRU9</accession>
<dbReference type="EMBL" id="CAACVJ010000165">
    <property type="protein sequence ID" value="VEP14184.1"/>
    <property type="molecule type" value="Genomic_DNA"/>
</dbReference>
<dbReference type="RefSeq" id="WP_144872606.1">
    <property type="nucleotide sequence ID" value="NZ_LR213990.1"/>
</dbReference>
<dbReference type="OrthoDB" id="9994039at2"/>
<sequence length="118" mass="14499">MVEHNEWYSARYASGQAEYYKQKYYAAKRPEWEKSKSEKKQKKVALKKSAALIFAEWNVEYEEINKSLWLVDFEGDKIYFYPTTNRWRVKGKKTTYYSRNAQDFLEKVYRFRNQDQYV</sequence>
<dbReference type="Proteomes" id="UP000320055">
    <property type="component" value="Unassembled WGS sequence"/>
</dbReference>
<evidence type="ECO:0000313" key="2">
    <source>
        <dbReference type="Proteomes" id="UP000320055"/>
    </source>
</evidence>
<organism evidence="1 2">
    <name type="scientific">Hyella patelloides LEGE 07179</name>
    <dbReference type="NCBI Taxonomy" id="945734"/>
    <lineage>
        <taxon>Bacteria</taxon>
        <taxon>Bacillati</taxon>
        <taxon>Cyanobacteriota</taxon>
        <taxon>Cyanophyceae</taxon>
        <taxon>Pleurocapsales</taxon>
        <taxon>Hyellaceae</taxon>
        <taxon>Hyella</taxon>
    </lineage>
</organism>
<proteinExistence type="predicted"/>
<keyword evidence="2" id="KW-1185">Reference proteome</keyword>
<reference evidence="1 2" key="1">
    <citation type="submission" date="2019-01" db="EMBL/GenBank/DDBJ databases">
        <authorList>
            <person name="Brito A."/>
        </authorList>
    </citation>
    <scope>NUCLEOTIDE SEQUENCE [LARGE SCALE GENOMIC DNA]</scope>
    <source>
        <strain evidence="1">1</strain>
    </source>
</reference>